<evidence type="ECO:0000313" key="1">
    <source>
        <dbReference type="EMBL" id="SVE41252.1"/>
    </source>
</evidence>
<protein>
    <submittedName>
        <fullName evidence="1">Uncharacterized protein</fullName>
    </submittedName>
</protein>
<dbReference type="EMBL" id="UINC01215529">
    <property type="protein sequence ID" value="SVE41252.1"/>
    <property type="molecule type" value="Genomic_DNA"/>
</dbReference>
<proteinExistence type="predicted"/>
<accession>A0A383D9V7</accession>
<organism evidence="1">
    <name type="scientific">marine metagenome</name>
    <dbReference type="NCBI Taxonomy" id="408172"/>
    <lineage>
        <taxon>unclassified sequences</taxon>
        <taxon>metagenomes</taxon>
        <taxon>ecological metagenomes</taxon>
    </lineage>
</organism>
<name>A0A383D9V7_9ZZZZ</name>
<sequence>MGVGENYFIRGNLGAIVEPMKEYLVRPEPNNQALTQRVDGVDHTNNAIATLVPVELPLTLFLNSQEIVTVMTIGDFPEDLLWGSF</sequence>
<gene>
    <name evidence="1" type="ORF">METZ01_LOCUS494106</name>
</gene>
<dbReference type="AlphaFoldDB" id="A0A383D9V7"/>
<reference evidence="1" key="1">
    <citation type="submission" date="2018-05" db="EMBL/GenBank/DDBJ databases">
        <authorList>
            <person name="Lanie J.A."/>
            <person name="Ng W.-L."/>
            <person name="Kazmierczak K.M."/>
            <person name="Andrzejewski T.M."/>
            <person name="Davidsen T.M."/>
            <person name="Wayne K.J."/>
            <person name="Tettelin H."/>
            <person name="Glass J.I."/>
            <person name="Rusch D."/>
            <person name="Podicherti R."/>
            <person name="Tsui H.-C.T."/>
            <person name="Winkler M.E."/>
        </authorList>
    </citation>
    <scope>NUCLEOTIDE SEQUENCE</scope>
</reference>